<feature type="compositionally biased region" description="Acidic residues" evidence="1">
    <location>
        <begin position="399"/>
        <end position="408"/>
    </location>
</feature>
<evidence type="ECO:0000313" key="4">
    <source>
        <dbReference type="Proteomes" id="UP000838763"/>
    </source>
</evidence>
<organism evidence="3 4">
    <name type="scientific">Parascedosporium putredinis</name>
    <dbReference type="NCBI Taxonomy" id="1442378"/>
    <lineage>
        <taxon>Eukaryota</taxon>
        <taxon>Fungi</taxon>
        <taxon>Dikarya</taxon>
        <taxon>Ascomycota</taxon>
        <taxon>Pezizomycotina</taxon>
        <taxon>Sordariomycetes</taxon>
        <taxon>Hypocreomycetidae</taxon>
        <taxon>Microascales</taxon>
        <taxon>Microascaceae</taxon>
        <taxon>Parascedosporium</taxon>
    </lineage>
</organism>
<dbReference type="SUPFAM" id="SSF81383">
    <property type="entry name" value="F-box domain"/>
    <property type="match status" value="1"/>
</dbReference>
<dbReference type="AlphaFoldDB" id="A0A9P1H203"/>
<evidence type="ECO:0000259" key="2">
    <source>
        <dbReference type="PROSITE" id="PS50181"/>
    </source>
</evidence>
<comment type="caution">
    <text evidence="3">The sequence shown here is derived from an EMBL/GenBank/DDBJ whole genome shotgun (WGS) entry which is preliminary data.</text>
</comment>
<feature type="compositionally biased region" description="Basic and acidic residues" evidence="1">
    <location>
        <begin position="296"/>
        <end position="307"/>
    </location>
</feature>
<evidence type="ECO:0000313" key="3">
    <source>
        <dbReference type="EMBL" id="CAI4215210.1"/>
    </source>
</evidence>
<dbReference type="InterPro" id="IPR036047">
    <property type="entry name" value="F-box-like_dom_sf"/>
</dbReference>
<feature type="region of interest" description="Disordered" evidence="1">
    <location>
        <begin position="289"/>
        <end position="316"/>
    </location>
</feature>
<keyword evidence="4" id="KW-1185">Reference proteome</keyword>
<dbReference type="InterPro" id="IPR038946">
    <property type="entry name" value="FBXO47"/>
</dbReference>
<dbReference type="OrthoDB" id="5359231at2759"/>
<dbReference type="PANTHER" id="PTHR34098">
    <property type="entry name" value="F-BOX ONLY PROTEIN 47"/>
    <property type="match status" value="1"/>
</dbReference>
<feature type="region of interest" description="Disordered" evidence="1">
    <location>
        <begin position="395"/>
        <end position="430"/>
    </location>
</feature>
<dbReference type="PANTHER" id="PTHR34098:SF1">
    <property type="entry name" value="F-BOX ONLY PROTEIN 47"/>
    <property type="match status" value="1"/>
</dbReference>
<name>A0A9P1H203_9PEZI</name>
<evidence type="ECO:0000256" key="1">
    <source>
        <dbReference type="SAM" id="MobiDB-lite"/>
    </source>
</evidence>
<proteinExistence type="predicted"/>
<dbReference type="Proteomes" id="UP000838763">
    <property type="component" value="Unassembled WGS sequence"/>
</dbReference>
<dbReference type="Gene3D" id="1.20.1280.50">
    <property type="match status" value="1"/>
</dbReference>
<sequence>MNLHHLPVEIMLYIADYLDPNDIFQFSLTCKSLQYPIFNWYICRTLLLKYAPFSPEALAASREVDYSRAFRTLWKRRRATRMAQPYAAALMATEADSYIYTNGVLCYTAHRSQLRIRDIRSSSTHEVVINVQSMLSSVPERLNLRKFQFYPIYHAHGILCCIYSSSYIGSTVLLVLRPTTSEIVATCPIPLNQHVVLNLETKQWLSEVSLGNIRGREVGRPELSQQHVLPLPESGSCYFSELEDHRWRQMEISKDECTGHLGILELRREFLAQGYRSRRTCYRQRIYMDSPSRSSPSDRPDLLHTYRPDSNLPRSYRMPEAVDNYRDSHSNRTIHHGDTSETEPSFPYHQCFIRSYFPFCQSFVDLVSSSPRESGEPCNLRLRIMSSQRRWASRHGCDDDLIPSDTADENSVRFWPPERQEPGQSQGQGADSLYSGDYLSLLNEVLNPSGYSGEVDATVDYSSIVQRSRIAIEKQAGTHRANCDCAE</sequence>
<feature type="domain" description="F-box" evidence="2">
    <location>
        <begin position="1"/>
        <end position="34"/>
    </location>
</feature>
<reference evidence="3" key="1">
    <citation type="submission" date="2022-11" db="EMBL/GenBank/DDBJ databases">
        <authorList>
            <person name="Scott C."/>
            <person name="Bruce N."/>
        </authorList>
    </citation>
    <scope>NUCLEOTIDE SEQUENCE</scope>
</reference>
<gene>
    <name evidence="3" type="ORF">PPNO1_LOCUS4928</name>
</gene>
<protein>
    <recommendedName>
        <fullName evidence="2">F-box domain-containing protein</fullName>
    </recommendedName>
</protein>
<accession>A0A9P1H203</accession>
<dbReference type="PROSITE" id="PS50181">
    <property type="entry name" value="FBOX"/>
    <property type="match status" value="1"/>
</dbReference>
<dbReference type="EMBL" id="CALLCH030000012">
    <property type="protein sequence ID" value="CAI4215210.1"/>
    <property type="molecule type" value="Genomic_DNA"/>
</dbReference>
<dbReference type="InterPro" id="IPR001810">
    <property type="entry name" value="F-box_dom"/>
</dbReference>
<dbReference type="CDD" id="cd09917">
    <property type="entry name" value="F-box_SF"/>
    <property type="match status" value="1"/>
</dbReference>
<dbReference type="Pfam" id="PF12937">
    <property type="entry name" value="F-box-like"/>
    <property type="match status" value="1"/>
</dbReference>